<dbReference type="InterPro" id="IPR005548">
    <property type="entry name" value="Cell_div_FtsQ/DivIB_C"/>
</dbReference>
<keyword evidence="2 8" id="KW-1003">Cell membrane</keyword>
<name>A0ABT6KWI6_9MYCO</name>
<comment type="similarity">
    <text evidence="8">Belongs to the FtsQ/DivIB family. FtsQ subfamily.</text>
</comment>
<keyword evidence="5 8" id="KW-1133">Transmembrane helix</keyword>
<dbReference type="Proteomes" id="UP001160130">
    <property type="component" value="Unassembled WGS sequence"/>
</dbReference>
<accession>A0ABT6KWI6</accession>
<dbReference type="InterPro" id="IPR026579">
    <property type="entry name" value="FtsQ"/>
</dbReference>
<dbReference type="InterPro" id="IPR050487">
    <property type="entry name" value="FtsQ_DivIB"/>
</dbReference>
<keyword evidence="7 8" id="KW-0131">Cell cycle</keyword>
<dbReference type="EMBL" id="JARXVE010000002">
    <property type="protein sequence ID" value="MDH6195075.1"/>
    <property type="molecule type" value="Genomic_DNA"/>
</dbReference>
<dbReference type="InterPro" id="IPR034746">
    <property type="entry name" value="POTRA"/>
</dbReference>
<comment type="function">
    <text evidence="8">Essential cell division protein.</text>
</comment>
<feature type="compositionally biased region" description="Acidic residues" evidence="9">
    <location>
        <begin position="42"/>
        <end position="56"/>
    </location>
</feature>
<gene>
    <name evidence="8" type="primary">ftsQ</name>
    <name evidence="11" type="ORF">M2272_001704</name>
</gene>
<evidence type="ECO:0000256" key="8">
    <source>
        <dbReference type="HAMAP-Rule" id="MF_00911"/>
    </source>
</evidence>
<feature type="compositionally biased region" description="Basic and acidic residues" evidence="9">
    <location>
        <begin position="83"/>
        <end position="103"/>
    </location>
</feature>
<evidence type="ECO:0000313" key="11">
    <source>
        <dbReference type="EMBL" id="MDH6195075.1"/>
    </source>
</evidence>
<protein>
    <recommendedName>
        <fullName evidence="8">Cell division protein FtsQ</fullName>
    </recommendedName>
</protein>
<dbReference type="PROSITE" id="PS51779">
    <property type="entry name" value="POTRA"/>
    <property type="match status" value="1"/>
</dbReference>
<reference evidence="11 12" key="1">
    <citation type="submission" date="2023-04" db="EMBL/GenBank/DDBJ databases">
        <title>Forest soil microbial communities from Buena Vista Peninsula, Colon Province, Panama.</title>
        <authorList>
            <person name="Bouskill N."/>
        </authorList>
    </citation>
    <scope>NUCLEOTIDE SEQUENCE [LARGE SCALE GENOMIC DNA]</scope>
    <source>
        <strain evidence="11 12">AC80</strain>
    </source>
</reference>
<dbReference type="PANTHER" id="PTHR37820:SF1">
    <property type="entry name" value="CELL DIVISION PROTEIN FTSQ"/>
    <property type="match status" value="1"/>
</dbReference>
<dbReference type="PANTHER" id="PTHR37820">
    <property type="entry name" value="CELL DIVISION PROTEIN DIVIB"/>
    <property type="match status" value="1"/>
</dbReference>
<keyword evidence="4 8" id="KW-0812">Transmembrane</keyword>
<dbReference type="Gene3D" id="3.10.20.310">
    <property type="entry name" value="membrane protein fhac"/>
    <property type="match status" value="1"/>
</dbReference>
<dbReference type="Pfam" id="PF08478">
    <property type="entry name" value="POTRA_1"/>
    <property type="match status" value="1"/>
</dbReference>
<feature type="compositionally biased region" description="Low complexity" evidence="9">
    <location>
        <begin position="64"/>
        <end position="81"/>
    </location>
</feature>
<feature type="region of interest" description="Disordered" evidence="9">
    <location>
        <begin position="1"/>
        <end position="103"/>
    </location>
</feature>
<evidence type="ECO:0000256" key="9">
    <source>
        <dbReference type="SAM" id="MobiDB-lite"/>
    </source>
</evidence>
<feature type="transmembrane region" description="Helical" evidence="8">
    <location>
        <begin position="138"/>
        <end position="158"/>
    </location>
</feature>
<comment type="caution">
    <text evidence="11">The sequence shown here is derived from an EMBL/GenBank/DDBJ whole genome shotgun (WGS) entry which is preliminary data.</text>
</comment>
<sequence length="352" mass="37026">MTETGPEGPEDAAAEAEPPESGESTTPPPAESDVPPAGEADVPPEAESDVPPEAETDVPPAGEADVPPAAESDVPPAAAADYEGPRRQARREREQRRVARDRAVAIEQARREAKRRVIGQSAEAPKTLAHSALRGLKILLWTALASVLAVALGLVLYFTPLMSARDVVVSGLAAVPQEQVLAAAAVAPGTPLLQINTDAVAERVAAIRRIATARVQREYPSTLRVTVIERVPVVVKDYPDGPHLFDRDGVDFATEPPPPTLPYLDADHPGPTDPATKAALEVMLALPPDVVAQVGRIAAPSVASIALTLADGRVVVWGTNDRTNEKALKLAALLTQPGRTYDVSSPDLPTVK</sequence>
<dbReference type="Pfam" id="PF03799">
    <property type="entry name" value="FtsQ_DivIB_C"/>
    <property type="match status" value="1"/>
</dbReference>
<keyword evidence="3 8" id="KW-0132">Cell division</keyword>
<dbReference type="HAMAP" id="MF_00911">
    <property type="entry name" value="FtsQ_subfam"/>
    <property type="match status" value="1"/>
</dbReference>
<dbReference type="InterPro" id="IPR013685">
    <property type="entry name" value="POTRA_FtsQ_type"/>
</dbReference>
<keyword evidence="6 8" id="KW-0472">Membrane</keyword>
<organism evidence="11 12">
    <name type="scientific">Mycolicibacterium frederiksbergense</name>
    <dbReference type="NCBI Taxonomy" id="117567"/>
    <lineage>
        <taxon>Bacteria</taxon>
        <taxon>Bacillati</taxon>
        <taxon>Actinomycetota</taxon>
        <taxon>Actinomycetes</taxon>
        <taxon>Mycobacteriales</taxon>
        <taxon>Mycobacteriaceae</taxon>
        <taxon>Mycolicibacterium</taxon>
    </lineage>
</organism>
<evidence type="ECO:0000256" key="6">
    <source>
        <dbReference type="ARBA" id="ARBA00023136"/>
    </source>
</evidence>
<evidence type="ECO:0000256" key="4">
    <source>
        <dbReference type="ARBA" id="ARBA00022692"/>
    </source>
</evidence>
<evidence type="ECO:0000256" key="1">
    <source>
        <dbReference type="ARBA" id="ARBA00004370"/>
    </source>
</evidence>
<proteinExistence type="inferred from homology"/>
<evidence type="ECO:0000256" key="7">
    <source>
        <dbReference type="ARBA" id="ARBA00023306"/>
    </source>
</evidence>
<evidence type="ECO:0000259" key="10">
    <source>
        <dbReference type="PROSITE" id="PS51779"/>
    </source>
</evidence>
<evidence type="ECO:0000256" key="5">
    <source>
        <dbReference type="ARBA" id="ARBA00022989"/>
    </source>
</evidence>
<feature type="compositionally biased region" description="Acidic residues" evidence="9">
    <location>
        <begin position="8"/>
        <end position="20"/>
    </location>
</feature>
<dbReference type="GO" id="GO:0051301">
    <property type="term" value="P:cell division"/>
    <property type="evidence" value="ECO:0007669"/>
    <property type="project" value="UniProtKB-KW"/>
</dbReference>
<feature type="domain" description="POTRA" evidence="10">
    <location>
        <begin position="162"/>
        <end position="230"/>
    </location>
</feature>
<comment type="subcellular location">
    <subcellularLocation>
        <location evidence="8">Cell membrane</location>
        <topology evidence="8">Single-pass type II membrane protein</topology>
    </subcellularLocation>
    <subcellularLocation>
        <location evidence="1">Membrane</location>
    </subcellularLocation>
    <text evidence="8">Localizes to the division septum.</text>
</comment>
<evidence type="ECO:0000256" key="3">
    <source>
        <dbReference type="ARBA" id="ARBA00022618"/>
    </source>
</evidence>
<evidence type="ECO:0000313" key="12">
    <source>
        <dbReference type="Proteomes" id="UP001160130"/>
    </source>
</evidence>
<dbReference type="RefSeq" id="WP_372517083.1">
    <property type="nucleotide sequence ID" value="NZ_JARXVE010000002.1"/>
</dbReference>
<evidence type="ECO:0000256" key="2">
    <source>
        <dbReference type="ARBA" id="ARBA00022475"/>
    </source>
</evidence>
<keyword evidence="12" id="KW-1185">Reference proteome</keyword>